<sequence length="331" mass="37854">MFEELLELVETKLRENGEDPTYEAIINLASEVLIEDTAEQEEINVQRVISEHDAFIKRNRERWSLGFRKLHALRETCLQAGMNFQEQFVKIPKYETDELIGVLLRQHAHACRISGEIIHLLEGGYPDAALARWRTLYEMVVTCLVISKCGKKAAIDYIKHGMVKTAEGIAEHRKTSDAMGLETFTEDEAEYYAALKDEITGGKSSWHWAREHTGFAKFEKLREYVELDKWSHNYKLASRNVHSDYYEMASLYAMNEAKEDLLLCGQSNSGLTDPAQFTAISLAQITSVFLSAYIKDENSGLDYKDSVLFMKIIDNYVKEVGEAFVNVEKPI</sequence>
<dbReference type="OrthoDB" id="7531258at2"/>
<dbReference type="AlphaFoldDB" id="A0A0U2VB51"/>
<dbReference type="Pfam" id="PF18928">
    <property type="entry name" value="DUF5677"/>
    <property type="match status" value="1"/>
</dbReference>
<evidence type="ECO:0000313" key="2">
    <source>
        <dbReference type="Proteomes" id="UP000065261"/>
    </source>
</evidence>
<dbReference type="PATRIC" id="fig|1315283.4.peg.3434"/>
<dbReference type="Proteomes" id="UP000065261">
    <property type="component" value="Chromosome II"/>
</dbReference>
<accession>A0A0U2VB51</accession>
<gene>
    <name evidence="1" type="ORF">PTRA_b0349</name>
</gene>
<dbReference type="InterPro" id="IPR043733">
    <property type="entry name" value="DUF5677"/>
</dbReference>
<name>A0A0U2VB51_9GAMM</name>
<dbReference type="KEGG" id="ptn:PTRA_b0349"/>
<dbReference type="EMBL" id="CP011035">
    <property type="protein sequence ID" value="ALS34844.1"/>
    <property type="molecule type" value="Genomic_DNA"/>
</dbReference>
<dbReference type="RefSeq" id="WP_058374857.1">
    <property type="nucleotide sequence ID" value="NZ_CP011035.1"/>
</dbReference>
<reference evidence="1 2" key="1">
    <citation type="submission" date="2015-03" db="EMBL/GenBank/DDBJ databases">
        <authorList>
            <person name="Murphy D."/>
        </authorList>
    </citation>
    <scope>NUCLEOTIDE SEQUENCE [LARGE SCALE GENOMIC DNA]</scope>
    <source>
        <strain evidence="1 2">KMM 520</strain>
    </source>
</reference>
<proteinExistence type="predicted"/>
<protein>
    <submittedName>
        <fullName evidence="1">Uncharacterized protein</fullName>
    </submittedName>
</protein>
<evidence type="ECO:0000313" key="1">
    <source>
        <dbReference type="EMBL" id="ALS34844.1"/>
    </source>
</evidence>
<organism evidence="1">
    <name type="scientific">Pseudoalteromonas translucida KMM 520</name>
    <dbReference type="NCBI Taxonomy" id="1315283"/>
    <lineage>
        <taxon>Bacteria</taxon>
        <taxon>Pseudomonadati</taxon>
        <taxon>Pseudomonadota</taxon>
        <taxon>Gammaproteobacteria</taxon>
        <taxon>Alteromonadales</taxon>
        <taxon>Pseudoalteromonadaceae</taxon>
        <taxon>Pseudoalteromonas</taxon>
    </lineage>
</organism>